<evidence type="ECO:0000256" key="3">
    <source>
        <dbReference type="ARBA" id="ARBA00022763"/>
    </source>
</evidence>
<dbReference type="AlphaFoldDB" id="A0A7X0SH01"/>
<organism evidence="9 10">
    <name type="scientific">Cohnella zeiphila</name>
    <dbReference type="NCBI Taxonomy" id="2761120"/>
    <lineage>
        <taxon>Bacteria</taxon>
        <taxon>Bacillati</taxon>
        <taxon>Bacillota</taxon>
        <taxon>Bacilli</taxon>
        <taxon>Bacillales</taxon>
        <taxon>Paenibacillaceae</taxon>
        <taxon>Cohnella</taxon>
    </lineage>
</organism>
<keyword evidence="3 7" id="KW-0227">DNA damage</keyword>
<comment type="function">
    <text evidence="7">Involved in DNA repair and RecF pathway recombination.</text>
</comment>
<evidence type="ECO:0000313" key="9">
    <source>
        <dbReference type="EMBL" id="MBB6729701.1"/>
    </source>
</evidence>
<evidence type="ECO:0000256" key="1">
    <source>
        <dbReference type="ARBA" id="ARBA00007452"/>
    </source>
</evidence>
<accession>A0A7X0SH01</accession>
<dbReference type="InterPro" id="IPR037278">
    <property type="entry name" value="ARFGAP/RecO"/>
</dbReference>
<dbReference type="InterPro" id="IPR012340">
    <property type="entry name" value="NA-bd_OB-fold"/>
</dbReference>
<keyword evidence="4 7" id="KW-0233">DNA recombination</keyword>
<dbReference type="Pfam" id="PF11967">
    <property type="entry name" value="RecO_N"/>
    <property type="match status" value="1"/>
</dbReference>
<comment type="similarity">
    <text evidence="1 7">Belongs to the RecO family.</text>
</comment>
<dbReference type="EMBL" id="JACJVO010000002">
    <property type="protein sequence ID" value="MBB6729701.1"/>
    <property type="molecule type" value="Genomic_DNA"/>
</dbReference>
<dbReference type="PANTHER" id="PTHR33991">
    <property type="entry name" value="DNA REPAIR PROTEIN RECO"/>
    <property type="match status" value="1"/>
</dbReference>
<dbReference type="RefSeq" id="WP_185127367.1">
    <property type="nucleotide sequence ID" value="NZ_JACJVO010000002.1"/>
</dbReference>
<dbReference type="Gene3D" id="2.40.50.140">
    <property type="entry name" value="Nucleic acid-binding proteins"/>
    <property type="match status" value="1"/>
</dbReference>
<dbReference type="InterPro" id="IPR022572">
    <property type="entry name" value="DNA_rep/recomb_RecO_N"/>
</dbReference>
<dbReference type="GO" id="GO:0006310">
    <property type="term" value="P:DNA recombination"/>
    <property type="evidence" value="ECO:0007669"/>
    <property type="project" value="UniProtKB-UniRule"/>
</dbReference>
<dbReference type="GO" id="GO:0043590">
    <property type="term" value="C:bacterial nucleoid"/>
    <property type="evidence" value="ECO:0007669"/>
    <property type="project" value="TreeGrafter"/>
</dbReference>
<evidence type="ECO:0000256" key="7">
    <source>
        <dbReference type="HAMAP-Rule" id="MF_00201"/>
    </source>
</evidence>
<dbReference type="SUPFAM" id="SSF57863">
    <property type="entry name" value="ArfGap/RecO-like zinc finger"/>
    <property type="match status" value="1"/>
</dbReference>
<keyword evidence="5 7" id="KW-0234">DNA repair</keyword>
<evidence type="ECO:0000256" key="4">
    <source>
        <dbReference type="ARBA" id="ARBA00023172"/>
    </source>
</evidence>
<dbReference type="HAMAP" id="MF_00201">
    <property type="entry name" value="RecO"/>
    <property type="match status" value="1"/>
</dbReference>
<evidence type="ECO:0000256" key="2">
    <source>
        <dbReference type="ARBA" id="ARBA00021310"/>
    </source>
</evidence>
<dbReference type="InterPro" id="IPR003717">
    <property type="entry name" value="RecO"/>
</dbReference>
<evidence type="ECO:0000256" key="6">
    <source>
        <dbReference type="ARBA" id="ARBA00033409"/>
    </source>
</evidence>
<dbReference type="Proteomes" id="UP000564644">
    <property type="component" value="Unassembled WGS sequence"/>
</dbReference>
<dbReference type="SUPFAM" id="SSF50249">
    <property type="entry name" value="Nucleic acid-binding proteins"/>
    <property type="match status" value="1"/>
</dbReference>
<dbReference type="GO" id="GO:0006302">
    <property type="term" value="P:double-strand break repair"/>
    <property type="evidence" value="ECO:0007669"/>
    <property type="project" value="TreeGrafter"/>
</dbReference>
<evidence type="ECO:0000256" key="5">
    <source>
        <dbReference type="ARBA" id="ARBA00023204"/>
    </source>
</evidence>
<evidence type="ECO:0000313" key="10">
    <source>
        <dbReference type="Proteomes" id="UP000564644"/>
    </source>
</evidence>
<keyword evidence="10" id="KW-1185">Reference proteome</keyword>
<feature type="domain" description="DNA replication/recombination mediator RecO N-terminal" evidence="8">
    <location>
        <begin position="1"/>
        <end position="78"/>
    </location>
</feature>
<reference evidence="9 10" key="1">
    <citation type="submission" date="2020-08" db="EMBL/GenBank/DDBJ databases">
        <title>Cohnella phylogeny.</title>
        <authorList>
            <person name="Dunlap C."/>
        </authorList>
    </citation>
    <scope>NUCLEOTIDE SEQUENCE [LARGE SCALE GENOMIC DNA]</scope>
    <source>
        <strain evidence="9 10">CBP 2801</strain>
    </source>
</reference>
<protein>
    <recommendedName>
        <fullName evidence="2 7">DNA repair protein RecO</fullName>
    </recommendedName>
    <alternativeName>
        <fullName evidence="6 7">Recombination protein O</fullName>
    </alternativeName>
</protein>
<dbReference type="InterPro" id="IPR042242">
    <property type="entry name" value="RecO_C"/>
</dbReference>
<proteinExistence type="inferred from homology"/>
<dbReference type="PANTHER" id="PTHR33991:SF1">
    <property type="entry name" value="DNA REPAIR PROTEIN RECO"/>
    <property type="match status" value="1"/>
</dbReference>
<sequence>MLYRMEGIVIRGTDYGEGNKIITILTPSHGKQGIVVKGARKPKSRYSSLAQPFTHGDFSFYKSGQLGTLNSGEIIESYRALREGLEEAAYAAYAAELCDRGVGEEDAGGFLFHQLKACFDALAEGKDPQIVIRAFEMKIAGIAGYAPLLDECAGCGRTGVPFRFSPGAGGALCPYCRGKDPYALDLSETAWKLLRLFAGLDLRRLGQINVKDALKNELRLAMRKWMDHHLGLKLKSQHFLDQWERLAERIDSDMRAPRADRPAEPE</sequence>
<dbReference type="Pfam" id="PF02565">
    <property type="entry name" value="RecO_C"/>
    <property type="match status" value="1"/>
</dbReference>
<evidence type="ECO:0000259" key="8">
    <source>
        <dbReference type="Pfam" id="PF11967"/>
    </source>
</evidence>
<name>A0A7X0SH01_9BACL</name>
<dbReference type="NCBIfam" id="TIGR00613">
    <property type="entry name" value="reco"/>
    <property type="match status" value="1"/>
</dbReference>
<gene>
    <name evidence="7 9" type="primary">recO</name>
    <name evidence="9" type="ORF">H7C18_02175</name>
</gene>
<dbReference type="Gene3D" id="1.20.1440.120">
    <property type="entry name" value="Recombination protein O, C-terminal domain"/>
    <property type="match status" value="1"/>
</dbReference>
<comment type="caution">
    <text evidence="9">The sequence shown here is derived from an EMBL/GenBank/DDBJ whole genome shotgun (WGS) entry which is preliminary data.</text>
</comment>